<keyword evidence="8 14" id="KW-0862">Zinc</keyword>
<comment type="similarity">
    <text evidence="3 15">Belongs to the cytidine and deoxycytidylate deaminase family.</text>
</comment>
<evidence type="ECO:0000256" key="10">
    <source>
        <dbReference type="ARBA" id="ARBA00049252"/>
    </source>
</evidence>
<dbReference type="Pfam" id="PF00383">
    <property type="entry name" value="dCMP_cyt_deam_1"/>
    <property type="match status" value="1"/>
</dbReference>
<evidence type="ECO:0000256" key="11">
    <source>
        <dbReference type="ARBA" id="ARBA00049558"/>
    </source>
</evidence>
<feature type="active site" description="Proton donor" evidence="12">
    <location>
        <position position="64"/>
    </location>
</feature>
<evidence type="ECO:0000256" key="1">
    <source>
        <dbReference type="ARBA" id="ARBA00001947"/>
    </source>
</evidence>
<feature type="binding site" evidence="14">
    <location>
        <position position="62"/>
    </location>
    <ligand>
        <name>Zn(2+)</name>
        <dbReference type="ChEBI" id="CHEBI:29105"/>
        <note>catalytic</note>
    </ligand>
</feature>
<dbReference type="InterPro" id="IPR050202">
    <property type="entry name" value="Cyt/Deoxycyt_deaminase"/>
</dbReference>
<reference evidence="17" key="2">
    <citation type="submission" date="2020-09" db="EMBL/GenBank/DDBJ databases">
        <authorList>
            <person name="Sun Q."/>
            <person name="Zhou Y."/>
        </authorList>
    </citation>
    <scope>NUCLEOTIDE SEQUENCE</scope>
    <source>
        <strain evidence="17">CGMCC 1.12919</strain>
    </source>
</reference>
<sequence length="144" mass="14385">MASVTAPDPASRASGLTAAAQAAALNAHAPYSRFRVGAAVRAGGQVYTGCNVENASYGLAICAERVAIFKAVAAGARRLEAVAVACIDASPGGPASTLMPCGACRQVMAEFADSSLPVEVVGVGTFTLADLLPQPFTLGDTGRS</sequence>
<dbReference type="Proteomes" id="UP000637002">
    <property type="component" value="Unassembled WGS sequence"/>
</dbReference>
<dbReference type="EMBL" id="BMGG01000003">
    <property type="protein sequence ID" value="GGC59581.1"/>
    <property type="molecule type" value="Genomic_DNA"/>
</dbReference>
<dbReference type="PROSITE" id="PS00903">
    <property type="entry name" value="CYT_DCMP_DEAMINASES_1"/>
    <property type="match status" value="1"/>
</dbReference>
<evidence type="ECO:0000256" key="14">
    <source>
        <dbReference type="PIRSR" id="PIRSR606262-3"/>
    </source>
</evidence>
<evidence type="ECO:0000259" key="16">
    <source>
        <dbReference type="PROSITE" id="PS51747"/>
    </source>
</evidence>
<evidence type="ECO:0000256" key="15">
    <source>
        <dbReference type="RuleBase" id="RU364006"/>
    </source>
</evidence>
<keyword evidence="7 15" id="KW-0378">Hydrolase</keyword>
<evidence type="ECO:0000313" key="18">
    <source>
        <dbReference type="Proteomes" id="UP000637002"/>
    </source>
</evidence>
<reference evidence="17" key="1">
    <citation type="journal article" date="2014" name="Int. J. Syst. Evol. Microbiol.">
        <title>Complete genome sequence of Corynebacterium casei LMG S-19264T (=DSM 44701T), isolated from a smear-ripened cheese.</title>
        <authorList>
            <consortium name="US DOE Joint Genome Institute (JGI-PGF)"/>
            <person name="Walter F."/>
            <person name="Albersmeier A."/>
            <person name="Kalinowski J."/>
            <person name="Ruckert C."/>
        </authorList>
    </citation>
    <scope>NUCLEOTIDE SEQUENCE</scope>
    <source>
        <strain evidence="17">CGMCC 1.12919</strain>
    </source>
</reference>
<feature type="domain" description="CMP/dCMP-type deaminase" evidence="16">
    <location>
        <begin position="11"/>
        <end position="139"/>
    </location>
</feature>
<accession>A0A916U3T4</accession>
<feature type="binding site" evidence="14">
    <location>
        <position position="104"/>
    </location>
    <ligand>
        <name>Zn(2+)</name>
        <dbReference type="ChEBI" id="CHEBI:29105"/>
        <note>catalytic</note>
    </ligand>
</feature>
<dbReference type="GO" id="GO:0004126">
    <property type="term" value="F:cytidine deaminase activity"/>
    <property type="evidence" value="ECO:0007669"/>
    <property type="project" value="UniProtKB-UniRule"/>
</dbReference>
<comment type="caution">
    <text evidence="17">The sequence shown here is derived from an EMBL/GenBank/DDBJ whole genome shotgun (WGS) entry which is preliminary data.</text>
</comment>
<dbReference type="InterPro" id="IPR006262">
    <property type="entry name" value="Cyt_deam_tetra"/>
</dbReference>
<evidence type="ECO:0000313" key="17">
    <source>
        <dbReference type="EMBL" id="GGC59581.1"/>
    </source>
</evidence>
<proteinExistence type="inferred from homology"/>
<comment type="catalytic activity">
    <reaction evidence="10 15">
        <text>2'-deoxycytidine + H2O + H(+) = 2'-deoxyuridine + NH4(+)</text>
        <dbReference type="Rhea" id="RHEA:13433"/>
        <dbReference type="ChEBI" id="CHEBI:15377"/>
        <dbReference type="ChEBI" id="CHEBI:15378"/>
        <dbReference type="ChEBI" id="CHEBI:15698"/>
        <dbReference type="ChEBI" id="CHEBI:16450"/>
        <dbReference type="ChEBI" id="CHEBI:28938"/>
        <dbReference type="EC" id="3.5.4.5"/>
    </reaction>
</comment>
<dbReference type="AlphaFoldDB" id="A0A916U3T4"/>
<dbReference type="GO" id="GO:0042802">
    <property type="term" value="F:identical protein binding"/>
    <property type="evidence" value="ECO:0007669"/>
    <property type="project" value="UniProtKB-ARBA"/>
</dbReference>
<evidence type="ECO:0000256" key="3">
    <source>
        <dbReference type="ARBA" id="ARBA00006576"/>
    </source>
</evidence>
<dbReference type="NCBIfam" id="TIGR01354">
    <property type="entry name" value="cyt_deam_tetra"/>
    <property type="match status" value="1"/>
</dbReference>
<dbReference type="RefSeq" id="WP_188608823.1">
    <property type="nucleotide sequence ID" value="NZ_BMGG01000003.1"/>
</dbReference>
<comment type="catalytic activity">
    <reaction evidence="11 15">
        <text>cytidine + H2O + H(+) = uridine + NH4(+)</text>
        <dbReference type="Rhea" id="RHEA:16069"/>
        <dbReference type="ChEBI" id="CHEBI:15377"/>
        <dbReference type="ChEBI" id="CHEBI:15378"/>
        <dbReference type="ChEBI" id="CHEBI:16704"/>
        <dbReference type="ChEBI" id="CHEBI:17562"/>
        <dbReference type="ChEBI" id="CHEBI:28938"/>
        <dbReference type="EC" id="3.5.4.5"/>
    </reaction>
</comment>
<evidence type="ECO:0000256" key="8">
    <source>
        <dbReference type="ARBA" id="ARBA00022833"/>
    </source>
</evidence>
<feature type="binding site" evidence="14">
    <location>
        <position position="101"/>
    </location>
    <ligand>
        <name>Zn(2+)</name>
        <dbReference type="ChEBI" id="CHEBI:29105"/>
        <note>catalytic</note>
    </ligand>
</feature>
<keyword evidence="6 14" id="KW-0479">Metal-binding</keyword>
<dbReference type="NCBIfam" id="NF004064">
    <property type="entry name" value="PRK05578.1"/>
    <property type="match status" value="1"/>
</dbReference>
<dbReference type="GO" id="GO:0005829">
    <property type="term" value="C:cytosol"/>
    <property type="evidence" value="ECO:0007669"/>
    <property type="project" value="TreeGrafter"/>
</dbReference>
<dbReference type="InterPro" id="IPR016192">
    <property type="entry name" value="APOBEC/CMP_deaminase_Zn-bd"/>
</dbReference>
<name>A0A916U3T4_9HYPH</name>
<comment type="cofactor">
    <cofactor evidence="1 14 15">
        <name>Zn(2+)</name>
        <dbReference type="ChEBI" id="CHEBI:29105"/>
    </cofactor>
</comment>
<dbReference type="PANTHER" id="PTHR11644:SF2">
    <property type="entry name" value="CYTIDINE DEAMINASE"/>
    <property type="match status" value="1"/>
</dbReference>
<evidence type="ECO:0000256" key="7">
    <source>
        <dbReference type="ARBA" id="ARBA00022801"/>
    </source>
</evidence>
<dbReference type="CDD" id="cd01283">
    <property type="entry name" value="cytidine_deaminase"/>
    <property type="match status" value="1"/>
</dbReference>
<dbReference type="GO" id="GO:0055086">
    <property type="term" value="P:nucleobase-containing small molecule metabolic process"/>
    <property type="evidence" value="ECO:0007669"/>
    <property type="project" value="UniProtKB-ARBA"/>
</dbReference>
<dbReference type="InterPro" id="IPR002125">
    <property type="entry name" value="CMP_dCMP_dom"/>
</dbReference>
<protein>
    <recommendedName>
        <fullName evidence="5 15">Cytidine deaminase</fullName>
        <ecNumber evidence="4 15">3.5.4.5</ecNumber>
    </recommendedName>
    <alternativeName>
        <fullName evidence="9 15">Cytidine aminohydrolase</fullName>
    </alternativeName>
</protein>
<dbReference type="SUPFAM" id="SSF53927">
    <property type="entry name" value="Cytidine deaminase-like"/>
    <property type="match status" value="1"/>
</dbReference>
<evidence type="ECO:0000256" key="6">
    <source>
        <dbReference type="ARBA" id="ARBA00022723"/>
    </source>
</evidence>
<dbReference type="GO" id="GO:0072527">
    <property type="term" value="P:pyrimidine-containing compound metabolic process"/>
    <property type="evidence" value="ECO:0007669"/>
    <property type="project" value="UniProtKB-ARBA"/>
</dbReference>
<keyword evidence="18" id="KW-1185">Reference proteome</keyword>
<gene>
    <name evidence="17" type="ORF">GCM10010994_17930</name>
</gene>
<comment type="function">
    <text evidence="2 15">This enzyme scavenges exogenous and endogenous cytidine and 2'-deoxycytidine for UMP synthesis.</text>
</comment>
<dbReference type="PANTHER" id="PTHR11644">
    <property type="entry name" value="CYTIDINE DEAMINASE"/>
    <property type="match status" value="1"/>
</dbReference>
<evidence type="ECO:0000256" key="5">
    <source>
        <dbReference type="ARBA" id="ARBA00018266"/>
    </source>
</evidence>
<evidence type="ECO:0000256" key="4">
    <source>
        <dbReference type="ARBA" id="ARBA00012783"/>
    </source>
</evidence>
<organism evidence="17 18">
    <name type="scientific">Chelatococcus reniformis</name>
    <dbReference type="NCBI Taxonomy" id="1494448"/>
    <lineage>
        <taxon>Bacteria</taxon>
        <taxon>Pseudomonadati</taxon>
        <taxon>Pseudomonadota</taxon>
        <taxon>Alphaproteobacteria</taxon>
        <taxon>Hyphomicrobiales</taxon>
        <taxon>Chelatococcaceae</taxon>
        <taxon>Chelatococcus</taxon>
    </lineage>
</organism>
<evidence type="ECO:0000256" key="9">
    <source>
        <dbReference type="ARBA" id="ARBA00032005"/>
    </source>
</evidence>
<dbReference type="GO" id="GO:0008270">
    <property type="term" value="F:zinc ion binding"/>
    <property type="evidence" value="ECO:0007669"/>
    <property type="project" value="UniProtKB-UniRule"/>
</dbReference>
<dbReference type="Gene3D" id="3.40.140.10">
    <property type="entry name" value="Cytidine Deaminase, domain 2"/>
    <property type="match status" value="1"/>
</dbReference>
<evidence type="ECO:0000256" key="12">
    <source>
        <dbReference type="PIRSR" id="PIRSR606262-1"/>
    </source>
</evidence>
<evidence type="ECO:0000256" key="13">
    <source>
        <dbReference type="PIRSR" id="PIRSR606262-2"/>
    </source>
</evidence>
<evidence type="ECO:0000256" key="2">
    <source>
        <dbReference type="ARBA" id="ARBA00003949"/>
    </source>
</evidence>
<dbReference type="PROSITE" id="PS51747">
    <property type="entry name" value="CYT_DCMP_DEAMINASES_2"/>
    <property type="match status" value="1"/>
</dbReference>
<feature type="binding site" evidence="13">
    <location>
        <begin position="51"/>
        <end position="57"/>
    </location>
    <ligand>
        <name>substrate</name>
    </ligand>
</feature>
<dbReference type="EC" id="3.5.4.5" evidence="4 15"/>
<dbReference type="InterPro" id="IPR016193">
    <property type="entry name" value="Cytidine_deaminase-like"/>
</dbReference>